<keyword evidence="1" id="KW-0285">Flavoprotein</keyword>
<accession>A0AAD7D0E7</accession>
<evidence type="ECO:0000256" key="3">
    <source>
        <dbReference type="ARBA" id="ARBA00023002"/>
    </source>
</evidence>
<dbReference type="EMBL" id="JARKIE010000165">
    <property type="protein sequence ID" value="KAJ7672836.1"/>
    <property type="molecule type" value="Genomic_DNA"/>
</dbReference>
<sequence>MIPINTPLTKRLGIQTPIILAPMAFGDTPELVAAVSAAGGFGCLGAGFHSTVELKEKIQKIRSALKTAQGTPVPIGIGFIGWILDMTEVSDDPRLEAILDEVPVAIWFAFGADLGKYIDQVRAYDERHGRKTFIFVIVNSVDDARRAALKGVDALVVQGTEAGGHGGSESPPLFPLLQAVLREMKPGPLILAAGGISTGAQIAALLTMGADGVALGTRFLFTPESAYSPAMKDVLVKANLAATVRTLAYDDAGRTNFWPPKHDGRAISNQIMDDYNAGMSLEERLKLFDESAARGEKSRLIIWAGVGAGLTAEIKPASDVLVELHDEAVHKLRGAAGLLL</sequence>
<evidence type="ECO:0000256" key="2">
    <source>
        <dbReference type="ARBA" id="ARBA00022643"/>
    </source>
</evidence>
<keyword evidence="2" id="KW-0288">FMN</keyword>
<comment type="caution">
    <text evidence="4">The sequence shown here is derived from an EMBL/GenBank/DDBJ whole genome shotgun (WGS) entry which is preliminary data.</text>
</comment>
<evidence type="ECO:0000256" key="1">
    <source>
        <dbReference type="ARBA" id="ARBA00022630"/>
    </source>
</evidence>
<keyword evidence="4" id="KW-0223">Dioxygenase</keyword>
<dbReference type="InterPro" id="IPR004136">
    <property type="entry name" value="NMO"/>
</dbReference>
<dbReference type="AlphaFoldDB" id="A0AAD7D0E7"/>
<gene>
    <name evidence="4" type="ORF">B0H17DRAFT_1208549</name>
</gene>
<keyword evidence="3" id="KW-0560">Oxidoreductase</keyword>
<name>A0AAD7D0E7_MYCRO</name>
<dbReference type="Gene3D" id="3.20.20.70">
    <property type="entry name" value="Aldolase class I"/>
    <property type="match status" value="1"/>
</dbReference>
<organism evidence="4 5">
    <name type="scientific">Mycena rosella</name>
    <name type="common">Pink bonnet</name>
    <name type="synonym">Agaricus rosellus</name>
    <dbReference type="NCBI Taxonomy" id="1033263"/>
    <lineage>
        <taxon>Eukaryota</taxon>
        <taxon>Fungi</taxon>
        <taxon>Dikarya</taxon>
        <taxon>Basidiomycota</taxon>
        <taxon>Agaricomycotina</taxon>
        <taxon>Agaricomycetes</taxon>
        <taxon>Agaricomycetidae</taxon>
        <taxon>Agaricales</taxon>
        <taxon>Marasmiineae</taxon>
        <taxon>Mycenaceae</taxon>
        <taxon>Mycena</taxon>
    </lineage>
</organism>
<protein>
    <submittedName>
        <fullName evidence="4">2-nitropropane dioxygenase</fullName>
    </submittedName>
</protein>
<dbReference type="SUPFAM" id="SSF51412">
    <property type="entry name" value="Inosine monophosphate dehydrogenase (IMPDH)"/>
    <property type="match status" value="1"/>
</dbReference>
<dbReference type="GO" id="GO:0018580">
    <property type="term" value="F:nitronate monooxygenase activity"/>
    <property type="evidence" value="ECO:0007669"/>
    <property type="project" value="InterPro"/>
</dbReference>
<dbReference type="PANTHER" id="PTHR32332">
    <property type="entry name" value="2-NITROPROPANE DIOXYGENASE"/>
    <property type="match status" value="1"/>
</dbReference>
<dbReference type="Pfam" id="PF03060">
    <property type="entry name" value="NMO"/>
    <property type="match status" value="1"/>
</dbReference>
<dbReference type="PANTHER" id="PTHR32332:SF31">
    <property type="entry name" value="2-NITROPROPANE DIOXYGENASE FAMILY, PUTATIVE (AFU_ORTHOLOGUE AFUA_2G09850)-RELATED"/>
    <property type="match status" value="1"/>
</dbReference>
<evidence type="ECO:0000313" key="5">
    <source>
        <dbReference type="Proteomes" id="UP001221757"/>
    </source>
</evidence>
<evidence type="ECO:0000313" key="4">
    <source>
        <dbReference type="EMBL" id="KAJ7672836.1"/>
    </source>
</evidence>
<dbReference type="GO" id="GO:0051213">
    <property type="term" value="F:dioxygenase activity"/>
    <property type="evidence" value="ECO:0007669"/>
    <property type="project" value="UniProtKB-KW"/>
</dbReference>
<reference evidence="4" key="1">
    <citation type="submission" date="2023-03" db="EMBL/GenBank/DDBJ databases">
        <title>Massive genome expansion in bonnet fungi (Mycena s.s.) driven by repeated elements and novel gene families across ecological guilds.</title>
        <authorList>
            <consortium name="Lawrence Berkeley National Laboratory"/>
            <person name="Harder C.B."/>
            <person name="Miyauchi S."/>
            <person name="Viragh M."/>
            <person name="Kuo A."/>
            <person name="Thoen E."/>
            <person name="Andreopoulos B."/>
            <person name="Lu D."/>
            <person name="Skrede I."/>
            <person name="Drula E."/>
            <person name="Henrissat B."/>
            <person name="Morin E."/>
            <person name="Kohler A."/>
            <person name="Barry K."/>
            <person name="LaButti K."/>
            <person name="Morin E."/>
            <person name="Salamov A."/>
            <person name="Lipzen A."/>
            <person name="Mereny Z."/>
            <person name="Hegedus B."/>
            <person name="Baldrian P."/>
            <person name="Stursova M."/>
            <person name="Weitz H."/>
            <person name="Taylor A."/>
            <person name="Grigoriev I.V."/>
            <person name="Nagy L.G."/>
            <person name="Martin F."/>
            <person name="Kauserud H."/>
        </authorList>
    </citation>
    <scope>NUCLEOTIDE SEQUENCE</scope>
    <source>
        <strain evidence="4">CBHHK067</strain>
    </source>
</reference>
<dbReference type="CDD" id="cd04730">
    <property type="entry name" value="NPD_like"/>
    <property type="match status" value="1"/>
</dbReference>
<dbReference type="Proteomes" id="UP001221757">
    <property type="component" value="Unassembled WGS sequence"/>
</dbReference>
<proteinExistence type="predicted"/>
<keyword evidence="5" id="KW-1185">Reference proteome</keyword>
<dbReference type="InterPro" id="IPR013785">
    <property type="entry name" value="Aldolase_TIM"/>
</dbReference>